<protein>
    <submittedName>
        <fullName evidence="7">Energy-coupling factor transporter transmembrane protein EcfT</fullName>
    </submittedName>
</protein>
<evidence type="ECO:0000256" key="1">
    <source>
        <dbReference type="ARBA" id="ARBA00004141"/>
    </source>
</evidence>
<dbReference type="GO" id="GO:0005886">
    <property type="term" value="C:plasma membrane"/>
    <property type="evidence" value="ECO:0007669"/>
    <property type="project" value="UniProtKB-ARBA"/>
</dbReference>
<dbReference type="CDD" id="cd16914">
    <property type="entry name" value="EcfT"/>
    <property type="match status" value="1"/>
</dbReference>
<feature type="transmembrane region" description="Helical" evidence="6">
    <location>
        <begin position="12"/>
        <end position="43"/>
    </location>
</feature>
<evidence type="ECO:0000313" key="8">
    <source>
        <dbReference type="Proteomes" id="UP000614469"/>
    </source>
</evidence>
<dbReference type="PANTHER" id="PTHR34857:SF2">
    <property type="entry name" value="SLL0384 PROTEIN"/>
    <property type="match status" value="1"/>
</dbReference>
<keyword evidence="5 6" id="KW-0472">Membrane</keyword>
<accession>A0A8J6TIT5</accession>
<evidence type="ECO:0000256" key="4">
    <source>
        <dbReference type="ARBA" id="ARBA00022989"/>
    </source>
</evidence>
<evidence type="ECO:0000256" key="5">
    <source>
        <dbReference type="ARBA" id="ARBA00023136"/>
    </source>
</evidence>
<keyword evidence="4 6" id="KW-1133">Transmembrane helix</keyword>
<feature type="transmembrane region" description="Helical" evidence="6">
    <location>
        <begin position="55"/>
        <end position="74"/>
    </location>
</feature>
<keyword evidence="2" id="KW-1003">Cell membrane</keyword>
<dbReference type="EMBL" id="JACNJN010000145">
    <property type="protein sequence ID" value="MBC8336165.1"/>
    <property type="molecule type" value="Genomic_DNA"/>
</dbReference>
<feature type="transmembrane region" description="Helical" evidence="6">
    <location>
        <begin position="94"/>
        <end position="123"/>
    </location>
</feature>
<comment type="caution">
    <text evidence="7">The sequence shown here is derived from an EMBL/GenBank/DDBJ whole genome shotgun (WGS) entry which is preliminary data.</text>
</comment>
<organism evidence="7 8">
    <name type="scientific">Candidatus Desulfolinea nitratireducens</name>
    <dbReference type="NCBI Taxonomy" id="2841698"/>
    <lineage>
        <taxon>Bacteria</taxon>
        <taxon>Bacillati</taxon>
        <taxon>Chloroflexota</taxon>
        <taxon>Anaerolineae</taxon>
        <taxon>Anaerolineales</taxon>
        <taxon>Anaerolineales incertae sedis</taxon>
        <taxon>Candidatus Desulfolinea</taxon>
    </lineage>
</organism>
<comment type="subcellular location">
    <subcellularLocation>
        <location evidence="1">Membrane</location>
        <topology evidence="1">Multi-pass membrane protein</topology>
    </subcellularLocation>
</comment>
<evidence type="ECO:0000256" key="2">
    <source>
        <dbReference type="ARBA" id="ARBA00022475"/>
    </source>
</evidence>
<dbReference type="Proteomes" id="UP000614469">
    <property type="component" value="Unassembled WGS sequence"/>
</dbReference>
<reference evidence="7 8" key="1">
    <citation type="submission" date="2020-08" db="EMBL/GenBank/DDBJ databases">
        <title>Bridging the membrane lipid divide: bacteria of the FCB group superphylum have the potential to synthesize archaeal ether lipids.</title>
        <authorList>
            <person name="Villanueva L."/>
            <person name="Von Meijenfeldt F.A.B."/>
            <person name="Westbye A.B."/>
            <person name="Yadav S."/>
            <person name="Hopmans E.C."/>
            <person name="Dutilh B.E."/>
            <person name="Sinninghe Damste J.S."/>
        </authorList>
    </citation>
    <scope>NUCLEOTIDE SEQUENCE [LARGE SCALE GENOMIC DNA]</scope>
    <source>
        <strain evidence="7">NIOZ-UU36</strain>
    </source>
</reference>
<dbReference type="PANTHER" id="PTHR34857">
    <property type="entry name" value="SLL0384 PROTEIN"/>
    <property type="match status" value="1"/>
</dbReference>
<evidence type="ECO:0000256" key="3">
    <source>
        <dbReference type="ARBA" id="ARBA00022692"/>
    </source>
</evidence>
<evidence type="ECO:0000256" key="6">
    <source>
        <dbReference type="SAM" id="Phobius"/>
    </source>
</evidence>
<sequence length="257" mass="28860">MLHKLDVRTKTIGFLVLTLLSFIFKSPLVNLFFTFLSVILALYSGISIRSIIGKLKPLLTVFIFIILLTGFSYSPTWFKTPVAQQVFLSISDTIFLTLGGFLFGISLLLRIITMVITTSVLIYSTPLDDFLQFLQKMSMPYQMAFVLTTAIRFVPTMEEKTNAILDAQRARGTQIGKGKFFQRIRTFVPVVIPMLVIAVRMSENLAVGMLNRGYGARFKVTPLKEIQLAGLDYMLIGIFLIIISLGIYLSRLGFGTL</sequence>
<feature type="transmembrane region" description="Helical" evidence="6">
    <location>
        <begin position="230"/>
        <end position="249"/>
    </location>
</feature>
<gene>
    <name evidence="7" type="ORF">H8E29_12930</name>
</gene>
<dbReference type="Pfam" id="PF02361">
    <property type="entry name" value="CbiQ"/>
    <property type="match status" value="1"/>
</dbReference>
<dbReference type="AlphaFoldDB" id="A0A8J6TIT5"/>
<proteinExistence type="predicted"/>
<feature type="transmembrane region" description="Helical" evidence="6">
    <location>
        <begin position="187"/>
        <end position="210"/>
    </location>
</feature>
<dbReference type="InterPro" id="IPR051611">
    <property type="entry name" value="ECF_transporter_component"/>
</dbReference>
<name>A0A8J6TIT5_9CHLR</name>
<keyword evidence="3 6" id="KW-0812">Transmembrane</keyword>
<evidence type="ECO:0000313" key="7">
    <source>
        <dbReference type="EMBL" id="MBC8336165.1"/>
    </source>
</evidence>
<dbReference type="InterPro" id="IPR003339">
    <property type="entry name" value="ABC/ECF_trnsptr_transmembrane"/>
</dbReference>